<accession>A0A497X5W6</accession>
<dbReference type="GO" id="GO:0004519">
    <property type="term" value="F:endonuclease activity"/>
    <property type="evidence" value="ECO:0007669"/>
    <property type="project" value="InterPro"/>
</dbReference>
<feature type="transmembrane region" description="Helical" evidence="6">
    <location>
        <begin position="87"/>
        <end position="104"/>
    </location>
</feature>
<keyword evidence="4 6" id="KW-1133">Transmembrane helix</keyword>
<organism evidence="8 9">
    <name type="scientific">Litoreibacter meonggei</name>
    <dbReference type="NCBI Taxonomy" id="1049199"/>
    <lineage>
        <taxon>Bacteria</taxon>
        <taxon>Pseudomonadati</taxon>
        <taxon>Pseudomonadota</taxon>
        <taxon>Alphaproteobacteria</taxon>
        <taxon>Rhodobacterales</taxon>
        <taxon>Roseobacteraceae</taxon>
        <taxon>Litoreibacter</taxon>
    </lineage>
</organism>
<dbReference type="PANTHER" id="PTHR22911">
    <property type="entry name" value="ACYL-MALONYL CONDENSING ENZYME-RELATED"/>
    <property type="match status" value="1"/>
</dbReference>
<feature type="transmembrane region" description="Helical" evidence="6">
    <location>
        <begin position="292"/>
        <end position="310"/>
    </location>
</feature>
<feature type="domain" description="DOD-type homing endonuclease" evidence="7">
    <location>
        <begin position="205"/>
        <end position="279"/>
    </location>
</feature>
<feature type="transmembrane region" description="Helical" evidence="6">
    <location>
        <begin position="44"/>
        <end position="66"/>
    </location>
</feature>
<dbReference type="PROSITE" id="PS50819">
    <property type="entry name" value="INTEIN_ENDONUCLEASE"/>
    <property type="match status" value="1"/>
</dbReference>
<feature type="transmembrane region" description="Helical" evidence="6">
    <location>
        <begin position="12"/>
        <end position="32"/>
    </location>
</feature>
<dbReference type="InterPro" id="IPR004042">
    <property type="entry name" value="Intein_endonuc_central"/>
</dbReference>
<dbReference type="Pfam" id="PF00892">
    <property type="entry name" value="EamA"/>
    <property type="match status" value="2"/>
</dbReference>
<evidence type="ECO:0000256" key="2">
    <source>
        <dbReference type="ARBA" id="ARBA00009853"/>
    </source>
</evidence>
<feature type="transmembrane region" description="Helical" evidence="6">
    <location>
        <begin position="191"/>
        <end position="210"/>
    </location>
</feature>
<comment type="similarity">
    <text evidence="2">Belongs to the drug/metabolite transporter (DMT) superfamily. 10 TMS drug/metabolite exporter (DME) (TC 2.A.7.3) family.</text>
</comment>
<dbReference type="GO" id="GO:0016020">
    <property type="term" value="C:membrane"/>
    <property type="evidence" value="ECO:0007669"/>
    <property type="project" value="UniProtKB-SubCell"/>
</dbReference>
<keyword evidence="9" id="KW-1185">Reference proteome</keyword>
<feature type="transmembrane region" description="Helical" evidence="6">
    <location>
        <begin position="266"/>
        <end position="286"/>
    </location>
</feature>
<dbReference type="Proteomes" id="UP000269157">
    <property type="component" value="Unassembled WGS sequence"/>
</dbReference>
<feature type="transmembrane region" description="Helical" evidence="6">
    <location>
        <begin position="161"/>
        <end position="179"/>
    </location>
</feature>
<evidence type="ECO:0000256" key="4">
    <source>
        <dbReference type="ARBA" id="ARBA00022989"/>
    </source>
</evidence>
<dbReference type="AlphaFoldDB" id="A0A497X5W6"/>
<evidence type="ECO:0000313" key="9">
    <source>
        <dbReference type="Proteomes" id="UP000269157"/>
    </source>
</evidence>
<keyword evidence="5 6" id="KW-0472">Membrane</keyword>
<evidence type="ECO:0000256" key="3">
    <source>
        <dbReference type="ARBA" id="ARBA00022692"/>
    </source>
</evidence>
<evidence type="ECO:0000256" key="6">
    <source>
        <dbReference type="SAM" id="Phobius"/>
    </source>
</evidence>
<dbReference type="InterPro" id="IPR037185">
    <property type="entry name" value="EmrE-like"/>
</dbReference>
<reference evidence="8 9" key="1">
    <citation type="submission" date="2018-10" db="EMBL/GenBank/DDBJ databases">
        <title>Genomic Encyclopedia of Archaeal and Bacterial Type Strains, Phase II (KMG-II): from individual species to whole genera.</title>
        <authorList>
            <person name="Goeker M."/>
        </authorList>
    </citation>
    <scope>NUCLEOTIDE SEQUENCE [LARGE SCALE GENOMIC DNA]</scope>
    <source>
        <strain evidence="8 9">DSM 29466</strain>
    </source>
</reference>
<evidence type="ECO:0000256" key="1">
    <source>
        <dbReference type="ARBA" id="ARBA00004141"/>
    </source>
</evidence>
<feature type="transmembrane region" description="Helical" evidence="6">
    <location>
        <begin position="110"/>
        <end position="129"/>
    </location>
</feature>
<gene>
    <name evidence="8" type="ORF">BCF46_0872</name>
</gene>
<dbReference type="InterPro" id="IPR000620">
    <property type="entry name" value="EamA_dom"/>
</dbReference>
<comment type="subcellular location">
    <subcellularLocation>
        <location evidence="1">Membrane</location>
        <topology evidence="1">Multi-pass membrane protein</topology>
    </subcellularLocation>
</comment>
<evidence type="ECO:0000259" key="7">
    <source>
        <dbReference type="PROSITE" id="PS50819"/>
    </source>
</evidence>
<sequence length="325" mass="35261">MPAPCPSVARMKLSPTTLGPLFAAIAVTLFSLNDVTMKFLSGGYALHQIVLIRSIVGMAVVMLFMVPFQGGFAAIKTQRIGAQMARAGMVFFANMTFFLGLAALPLADAVALFFVSPFVITIFSVLFLGETVGARRWGAVAFGLIGVLIILRPGTSAFQPASLLPIAAAFGYGGLHIMTRYLRNTETTVSMVFYIQLMFILATCALGLLMGDGKFATTDNASLEFLFRPWVWPEPSDLPYILILGLFASVGGYFISLAYRMGEAALVAPFEYLALPLSIVLGMLIFDEWPDTVAWIGIALILGSGLYTVWRENQLAKRQTPKRQG</sequence>
<evidence type="ECO:0000256" key="5">
    <source>
        <dbReference type="ARBA" id="ARBA00023136"/>
    </source>
</evidence>
<proteinExistence type="inferred from homology"/>
<name>A0A497X5W6_9RHOB</name>
<dbReference type="PANTHER" id="PTHR22911:SF6">
    <property type="entry name" value="SOLUTE CARRIER FAMILY 35 MEMBER G1"/>
    <property type="match status" value="1"/>
</dbReference>
<feature type="transmembrane region" description="Helical" evidence="6">
    <location>
        <begin position="136"/>
        <end position="155"/>
    </location>
</feature>
<dbReference type="SUPFAM" id="SSF103481">
    <property type="entry name" value="Multidrug resistance efflux transporter EmrE"/>
    <property type="match status" value="2"/>
</dbReference>
<feature type="transmembrane region" description="Helical" evidence="6">
    <location>
        <begin position="238"/>
        <end position="259"/>
    </location>
</feature>
<dbReference type="EMBL" id="RCCE01000001">
    <property type="protein sequence ID" value="RLJ60669.1"/>
    <property type="molecule type" value="Genomic_DNA"/>
</dbReference>
<protein>
    <submittedName>
        <fullName evidence="8">EamA domain-containing membrane protein RarD</fullName>
    </submittedName>
</protein>
<comment type="caution">
    <text evidence="8">The sequence shown here is derived from an EMBL/GenBank/DDBJ whole genome shotgun (WGS) entry which is preliminary data.</text>
</comment>
<keyword evidence="3 6" id="KW-0812">Transmembrane</keyword>
<evidence type="ECO:0000313" key="8">
    <source>
        <dbReference type="EMBL" id="RLJ60669.1"/>
    </source>
</evidence>